<dbReference type="Proteomes" id="UP000085678">
    <property type="component" value="Unplaced"/>
</dbReference>
<accession>A0A1S3HPY7</accession>
<evidence type="ECO:0000313" key="3">
    <source>
        <dbReference type="RefSeq" id="XP_013387606.1"/>
    </source>
</evidence>
<dbReference type="KEGG" id="lak:106156746"/>
<dbReference type="AlphaFoldDB" id="A0A1S3HPY7"/>
<feature type="transmembrane region" description="Helical" evidence="1">
    <location>
        <begin position="397"/>
        <end position="421"/>
    </location>
</feature>
<feature type="transmembrane region" description="Helical" evidence="1">
    <location>
        <begin position="367"/>
        <end position="391"/>
    </location>
</feature>
<reference evidence="3" key="1">
    <citation type="submission" date="2025-08" db="UniProtKB">
        <authorList>
            <consortium name="RefSeq"/>
        </authorList>
    </citation>
    <scope>IDENTIFICATION</scope>
    <source>
        <tissue evidence="3">Gonads</tissue>
    </source>
</reference>
<feature type="transmembrane region" description="Helical" evidence="1">
    <location>
        <begin position="6"/>
        <end position="24"/>
    </location>
</feature>
<dbReference type="RefSeq" id="XP_013387606.1">
    <property type="nucleotide sequence ID" value="XM_013532152.1"/>
</dbReference>
<feature type="transmembrane region" description="Helical" evidence="1">
    <location>
        <begin position="31"/>
        <end position="51"/>
    </location>
</feature>
<proteinExistence type="predicted"/>
<keyword evidence="1" id="KW-1133">Transmembrane helix</keyword>
<protein>
    <submittedName>
        <fullName evidence="3">Uncharacterized protein LOC106156746</fullName>
    </submittedName>
</protein>
<gene>
    <name evidence="3" type="primary">LOC106156746</name>
</gene>
<name>A0A1S3HPY7_LINAN</name>
<dbReference type="InParanoid" id="A0A1S3HPY7"/>
<dbReference type="GeneID" id="106156746"/>
<evidence type="ECO:0000256" key="1">
    <source>
        <dbReference type="SAM" id="Phobius"/>
    </source>
</evidence>
<feature type="transmembrane region" description="Helical" evidence="1">
    <location>
        <begin position="134"/>
        <end position="153"/>
    </location>
</feature>
<feature type="transmembrane region" description="Helical" evidence="1">
    <location>
        <begin position="325"/>
        <end position="355"/>
    </location>
</feature>
<evidence type="ECO:0000313" key="2">
    <source>
        <dbReference type="Proteomes" id="UP000085678"/>
    </source>
</evidence>
<keyword evidence="1" id="KW-0812">Transmembrane</keyword>
<organism evidence="2 3">
    <name type="scientific">Lingula anatina</name>
    <name type="common">Brachiopod</name>
    <name type="synonym">Lingula unguis</name>
    <dbReference type="NCBI Taxonomy" id="7574"/>
    <lineage>
        <taxon>Eukaryota</taxon>
        <taxon>Metazoa</taxon>
        <taxon>Spiralia</taxon>
        <taxon>Lophotrochozoa</taxon>
        <taxon>Brachiopoda</taxon>
        <taxon>Linguliformea</taxon>
        <taxon>Lingulata</taxon>
        <taxon>Lingulida</taxon>
        <taxon>Linguloidea</taxon>
        <taxon>Lingulidae</taxon>
        <taxon>Lingula</taxon>
    </lineage>
</organism>
<keyword evidence="1" id="KW-0472">Membrane</keyword>
<keyword evidence="2" id="KW-1185">Reference proteome</keyword>
<feature type="transmembrane region" description="Helical" evidence="1">
    <location>
        <begin position="287"/>
        <end position="313"/>
    </location>
</feature>
<sequence length="459" mass="51379">MSDDLLAIAPVACCCIGCVSECCLDSCRTIVFIVVVGVKIADLVFNILILIETMDELNTVNAYMSTDSNSSDTDDWQANWNTSFETDIWNTGQNTTWNTTWNTTNNRTYCIFDIDYDISEKVDLLDTLLTTYKIYIGIAGFILLVYMTMWLLIACKFKKNKGIGNMWKALGKFQIYLALAYDIPMNTIAIELQWVKGGSSGIDCWLCSKDPTCSDLEPLRLVSPLKLLSDNQQERTAADLWLSLGISSLSTLFEMMTLAKPYFFSTSSCYLLCCVNDKGDTPGKCCVLWYLFAGIFAGIHVQMTNILLLYFHLLPQGDFPWQFQYTVAVVLAVAFSCVTGDFFLTCCGSCCWCWCCKDSSSPSYTKALAYFFFVLSFILMGVELFKILFPLNHPKDSYIMIMVVGGAFVLTCIMLLLVVLAGSCSDSETCMSYVDLLVNYETAFNKVGPLLESQNQESC</sequence>